<name>A0AAD5Y5M9_9FUNG</name>
<keyword evidence="2 3" id="KW-0067">ATP-binding</keyword>
<evidence type="ECO:0000256" key="2">
    <source>
        <dbReference type="ARBA" id="ARBA00022840"/>
    </source>
</evidence>
<comment type="caution">
    <text evidence="5">The sequence shown here is derived from an EMBL/GenBank/DDBJ whole genome shotgun (WGS) entry which is preliminary data.</text>
</comment>
<dbReference type="AlphaFoldDB" id="A0AAD5Y5M9"/>
<evidence type="ECO:0000313" key="5">
    <source>
        <dbReference type="EMBL" id="KAJ3260168.1"/>
    </source>
</evidence>
<dbReference type="GO" id="GO:0004672">
    <property type="term" value="F:protein kinase activity"/>
    <property type="evidence" value="ECO:0007669"/>
    <property type="project" value="InterPro"/>
</dbReference>
<dbReference type="InterPro" id="IPR000719">
    <property type="entry name" value="Prot_kinase_dom"/>
</dbReference>
<dbReference type="Gene3D" id="1.10.510.10">
    <property type="entry name" value="Transferase(Phosphotransferase) domain 1"/>
    <property type="match status" value="1"/>
</dbReference>
<feature type="binding site" evidence="3">
    <location>
        <position position="39"/>
    </location>
    <ligand>
        <name>ATP</name>
        <dbReference type="ChEBI" id="CHEBI:30616"/>
    </ligand>
</feature>
<dbReference type="SUPFAM" id="SSF56112">
    <property type="entry name" value="Protein kinase-like (PK-like)"/>
    <property type="match status" value="1"/>
</dbReference>
<dbReference type="InterPro" id="IPR017441">
    <property type="entry name" value="Protein_kinase_ATP_BS"/>
</dbReference>
<dbReference type="PROSITE" id="PS00107">
    <property type="entry name" value="PROTEIN_KINASE_ATP"/>
    <property type="match status" value="1"/>
</dbReference>
<gene>
    <name evidence="5" type="ORF">HK103_001244</name>
</gene>
<evidence type="ECO:0000256" key="3">
    <source>
        <dbReference type="PROSITE-ProRule" id="PRU10141"/>
    </source>
</evidence>
<dbReference type="InterPro" id="IPR011009">
    <property type="entry name" value="Kinase-like_dom_sf"/>
</dbReference>
<accession>A0AAD5Y5M9</accession>
<protein>
    <recommendedName>
        <fullName evidence="4">Protein kinase domain-containing protein</fullName>
    </recommendedName>
</protein>
<evidence type="ECO:0000256" key="1">
    <source>
        <dbReference type="ARBA" id="ARBA00022741"/>
    </source>
</evidence>
<proteinExistence type="predicted"/>
<dbReference type="FunFam" id="1.10.510.10:FF:000571">
    <property type="entry name" value="Maternal embryonic leucine zipper kinase"/>
    <property type="match status" value="1"/>
</dbReference>
<dbReference type="PROSITE" id="PS50011">
    <property type="entry name" value="PROTEIN_KINASE_DOM"/>
    <property type="match status" value="1"/>
</dbReference>
<reference evidence="5" key="1">
    <citation type="submission" date="2020-05" db="EMBL/GenBank/DDBJ databases">
        <title>Phylogenomic resolution of chytrid fungi.</title>
        <authorList>
            <person name="Stajich J.E."/>
            <person name="Amses K."/>
            <person name="Simmons R."/>
            <person name="Seto K."/>
            <person name="Myers J."/>
            <person name="Bonds A."/>
            <person name="Quandt C.A."/>
            <person name="Barry K."/>
            <person name="Liu P."/>
            <person name="Grigoriev I."/>
            <person name="Longcore J.E."/>
            <person name="James T.Y."/>
        </authorList>
    </citation>
    <scope>NUCLEOTIDE SEQUENCE</scope>
    <source>
        <strain evidence="5">PLAUS21</strain>
    </source>
</reference>
<organism evidence="5 6">
    <name type="scientific">Boothiomyces macroporosus</name>
    <dbReference type="NCBI Taxonomy" id="261099"/>
    <lineage>
        <taxon>Eukaryota</taxon>
        <taxon>Fungi</taxon>
        <taxon>Fungi incertae sedis</taxon>
        <taxon>Chytridiomycota</taxon>
        <taxon>Chytridiomycota incertae sedis</taxon>
        <taxon>Chytridiomycetes</taxon>
        <taxon>Rhizophydiales</taxon>
        <taxon>Terramycetaceae</taxon>
        <taxon>Boothiomyces</taxon>
    </lineage>
</organism>
<feature type="domain" description="Protein kinase" evidence="4">
    <location>
        <begin position="10"/>
        <end position="264"/>
    </location>
</feature>
<keyword evidence="6" id="KW-1185">Reference proteome</keyword>
<evidence type="ECO:0000259" key="4">
    <source>
        <dbReference type="PROSITE" id="PS50011"/>
    </source>
</evidence>
<dbReference type="PANTHER" id="PTHR24347">
    <property type="entry name" value="SERINE/THREONINE-PROTEIN KINASE"/>
    <property type="match status" value="1"/>
</dbReference>
<dbReference type="GO" id="GO:0005524">
    <property type="term" value="F:ATP binding"/>
    <property type="evidence" value="ECO:0007669"/>
    <property type="project" value="UniProtKB-UniRule"/>
</dbReference>
<dbReference type="EMBL" id="JADGKB010000013">
    <property type="protein sequence ID" value="KAJ3260168.1"/>
    <property type="molecule type" value="Genomic_DNA"/>
</dbReference>
<keyword evidence="1 3" id="KW-0547">Nucleotide-binding</keyword>
<dbReference type="Proteomes" id="UP001210925">
    <property type="component" value="Unassembled WGS sequence"/>
</dbReference>
<dbReference type="Pfam" id="PF00069">
    <property type="entry name" value="Pkinase"/>
    <property type="match status" value="1"/>
</dbReference>
<evidence type="ECO:0000313" key="6">
    <source>
        <dbReference type="Proteomes" id="UP001210925"/>
    </source>
</evidence>
<sequence length="331" mass="37637">MKTLSIGDFYDIREIIGKGLFSEVRRAVCRQTRQNVAIKSVNLNEYPQLRASVYNSISVRSNLQHPGIIELFDVFEQEGVVYMVLELFSGKDLMETIAERGKLSEKETSNILCQILLALKYVHSKGITVCNLSPETVLVSENPDSGFTIKLNDFKSAAKRRDMIFEEISPVFAAPEILIDGHCQPKSDMWAVGVIAYLMICGYPPFFRTKLKCLEKDIIAGKYEFNKPWWNCISDCSKNLIRNLLLVDVDERLSASEALDHQFINPRQSEIDLHEELRCLDQPESERSSRSFTDTLVSVASASVDVKPKIFRIFSKIKQAFIKPKAKNNKV</sequence>